<dbReference type="FunFam" id="3.30.505.10:FF:000012">
    <property type="entry name" value="Tyrosine-protein phosphatase non-receptor type"/>
    <property type="match status" value="1"/>
</dbReference>
<dbReference type="AlphaFoldDB" id="W5JA53"/>
<feature type="domain" description="SH2" evidence="10">
    <location>
        <begin position="253"/>
        <end position="347"/>
    </location>
</feature>
<accession>W5JA53</accession>
<dbReference type="FunCoup" id="W5JA53">
    <property type="interactions" value="1345"/>
</dbReference>
<dbReference type="SUPFAM" id="SSF55550">
    <property type="entry name" value="SH2 domain"/>
    <property type="match status" value="2"/>
</dbReference>
<evidence type="ECO:0000256" key="5">
    <source>
        <dbReference type="ARBA" id="ARBA00022912"/>
    </source>
</evidence>
<dbReference type="PRINTS" id="PR00401">
    <property type="entry name" value="SH2DOMAIN"/>
</dbReference>
<dbReference type="CDD" id="cd09931">
    <property type="entry name" value="SH2_C-SH2_SHP_like"/>
    <property type="match status" value="1"/>
</dbReference>
<evidence type="ECO:0000256" key="8">
    <source>
        <dbReference type="SAM" id="Coils"/>
    </source>
</evidence>
<dbReference type="SMART" id="SM00404">
    <property type="entry name" value="PTPc_motif"/>
    <property type="match status" value="1"/>
</dbReference>
<evidence type="ECO:0000256" key="3">
    <source>
        <dbReference type="ARBA" id="ARBA00022490"/>
    </source>
</evidence>
<dbReference type="PROSITE" id="PS50055">
    <property type="entry name" value="TYR_PHOSPHATASE_PTP"/>
    <property type="match status" value="1"/>
</dbReference>
<reference evidence="14" key="4">
    <citation type="submission" date="2015-06" db="UniProtKB">
        <authorList>
            <consortium name="EnsemblMetazoa"/>
        </authorList>
    </citation>
    <scope>IDENTIFICATION</scope>
</reference>
<evidence type="ECO:0000313" key="14">
    <source>
        <dbReference type="EnsemblMetazoa" id="ADAC007490-PA"/>
    </source>
</evidence>
<dbReference type="Gene3D" id="3.90.190.10">
    <property type="entry name" value="Protein tyrosine phosphatase superfamily"/>
    <property type="match status" value="2"/>
</dbReference>
<dbReference type="GO" id="GO:0001784">
    <property type="term" value="F:phosphotyrosine residue binding"/>
    <property type="evidence" value="ECO:0007669"/>
    <property type="project" value="TreeGrafter"/>
</dbReference>
<dbReference type="SMART" id="SM00252">
    <property type="entry name" value="SH2"/>
    <property type="match status" value="2"/>
</dbReference>
<evidence type="ECO:0000313" key="13">
    <source>
        <dbReference type="EMBL" id="ETN60871.1"/>
    </source>
</evidence>
<evidence type="ECO:0000259" key="12">
    <source>
        <dbReference type="PROSITE" id="PS50056"/>
    </source>
</evidence>
<reference evidence="13" key="2">
    <citation type="submission" date="2010-05" db="EMBL/GenBank/DDBJ databases">
        <authorList>
            <person name="Almeida L.G."/>
            <person name="Nicolas M.F."/>
            <person name="Souza R.C."/>
            <person name="Vasconcelos A.T.R."/>
        </authorList>
    </citation>
    <scope>NUCLEOTIDE SEQUENCE</scope>
</reference>
<dbReference type="EnsemblMetazoa" id="ADAC007490-RA">
    <property type="protein sequence ID" value="ADAC007490-PA"/>
    <property type="gene ID" value="ADAC007490"/>
</dbReference>
<dbReference type="GO" id="GO:0035556">
    <property type="term" value="P:intracellular signal transduction"/>
    <property type="evidence" value="ECO:0007669"/>
    <property type="project" value="TreeGrafter"/>
</dbReference>
<dbReference type="InterPro" id="IPR000387">
    <property type="entry name" value="Tyr_Pase_dom"/>
</dbReference>
<proteinExistence type="predicted"/>
<dbReference type="Gene3D" id="3.30.505.10">
    <property type="entry name" value="SH2 domain"/>
    <property type="match status" value="2"/>
</dbReference>
<dbReference type="InterPro" id="IPR029021">
    <property type="entry name" value="Prot-tyrosine_phosphatase-like"/>
</dbReference>
<evidence type="ECO:0000256" key="7">
    <source>
        <dbReference type="PROSITE-ProRule" id="PRU00191"/>
    </source>
</evidence>
<dbReference type="PROSITE" id="PS00383">
    <property type="entry name" value="TYR_PHOSPHATASE_1"/>
    <property type="match status" value="1"/>
</dbReference>
<dbReference type="InterPro" id="IPR052123">
    <property type="entry name" value="Non-rcpt_Tyr_Phosphatase"/>
</dbReference>
<dbReference type="VEuPathDB" id="VectorBase:ADAC007490"/>
<dbReference type="GO" id="GO:0005737">
    <property type="term" value="C:cytoplasm"/>
    <property type="evidence" value="ECO:0007669"/>
    <property type="project" value="UniProtKB-SubCell"/>
</dbReference>
<evidence type="ECO:0000259" key="10">
    <source>
        <dbReference type="PROSITE" id="PS50001"/>
    </source>
</evidence>
<feature type="region of interest" description="Disordered" evidence="9">
    <location>
        <begin position="186"/>
        <end position="206"/>
    </location>
</feature>
<protein>
    <recommendedName>
        <fullName evidence="2">protein-tyrosine-phosphatase</fullName>
        <ecNumber evidence="2">3.1.3.48</ecNumber>
    </recommendedName>
</protein>
<gene>
    <name evidence="13" type="ORF">AND_007490</name>
</gene>
<dbReference type="HOGENOM" id="CLU_001645_9_10_1"/>
<keyword evidence="3" id="KW-0963">Cytoplasm</keyword>
<reference evidence="13 15" key="1">
    <citation type="journal article" date="2010" name="BMC Genomics">
        <title>Combination of measures distinguishes pre-miRNAs from other stem-loops in the genome of the newly sequenced Anopheles darlingi.</title>
        <authorList>
            <person name="Mendes N.D."/>
            <person name="Freitas A.T."/>
            <person name="Vasconcelos A.T."/>
            <person name="Sagot M.F."/>
        </authorList>
    </citation>
    <scope>NUCLEOTIDE SEQUENCE</scope>
</reference>
<evidence type="ECO:0000256" key="4">
    <source>
        <dbReference type="ARBA" id="ARBA00022801"/>
    </source>
</evidence>
<dbReference type="InterPro" id="IPR003595">
    <property type="entry name" value="Tyr_Pase_cat"/>
</dbReference>
<name>W5JA53_ANODA</name>
<feature type="domain" description="Tyrosine-protein phosphatase" evidence="11">
    <location>
        <begin position="378"/>
        <end position="756"/>
    </location>
</feature>
<evidence type="ECO:0000256" key="2">
    <source>
        <dbReference type="ARBA" id="ARBA00013064"/>
    </source>
</evidence>
<feature type="compositionally biased region" description="Low complexity" evidence="9">
    <location>
        <begin position="453"/>
        <end position="465"/>
    </location>
</feature>
<dbReference type="Pfam" id="PF00102">
    <property type="entry name" value="Y_phosphatase"/>
    <property type="match status" value="2"/>
</dbReference>
<evidence type="ECO:0000256" key="6">
    <source>
        <dbReference type="ARBA" id="ARBA00022999"/>
    </source>
</evidence>
<dbReference type="InterPro" id="IPR000980">
    <property type="entry name" value="SH2"/>
</dbReference>
<feature type="coiled-coil region" evidence="8">
    <location>
        <begin position="155"/>
        <end position="186"/>
    </location>
</feature>
<dbReference type="PRINTS" id="PR00700">
    <property type="entry name" value="PRTYPHPHTASE"/>
</dbReference>
<dbReference type="eggNOG" id="KOG0790">
    <property type="taxonomic scope" value="Eukaryota"/>
</dbReference>
<dbReference type="Proteomes" id="UP000000673">
    <property type="component" value="Unassembled WGS sequence"/>
</dbReference>
<dbReference type="EMBL" id="ADMH02001852">
    <property type="protein sequence ID" value="ETN60871.1"/>
    <property type="molecule type" value="Genomic_DNA"/>
</dbReference>
<dbReference type="InterPro" id="IPR036860">
    <property type="entry name" value="SH2_dom_sf"/>
</dbReference>
<dbReference type="GO" id="GO:0000278">
    <property type="term" value="P:mitotic cell cycle"/>
    <property type="evidence" value="ECO:0007669"/>
    <property type="project" value="TreeGrafter"/>
</dbReference>
<dbReference type="CDD" id="cd14544">
    <property type="entry name" value="PTPc-N11_6"/>
    <property type="match status" value="1"/>
</dbReference>
<keyword evidence="6 7" id="KW-0727">SH2 domain</keyword>
<keyword evidence="15" id="KW-1185">Reference proteome</keyword>
<dbReference type="GO" id="GO:0004726">
    <property type="term" value="F:non-membrane spanning protein tyrosine phosphatase activity"/>
    <property type="evidence" value="ECO:0007669"/>
    <property type="project" value="TreeGrafter"/>
</dbReference>
<dbReference type="VEuPathDB" id="VectorBase:ADAR2_006461"/>
<dbReference type="SMART" id="SM00194">
    <property type="entry name" value="PTPc"/>
    <property type="match status" value="1"/>
</dbReference>
<dbReference type="InterPro" id="IPR000242">
    <property type="entry name" value="PTP_cat"/>
</dbReference>
<dbReference type="PANTHER" id="PTHR46257:SF3">
    <property type="entry name" value="TYROSINE-PROTEIN PHOSPHATASE CORKSCREW"/>
    <property type="match status" value="1"/>
</dbReference>
<evidence type="ECO:0000256" key="1">
    <source>
        <dbReference type="ARBA" id="ARBA00004496"/>
    </source>
</evidence>
<reference evidence="13" key="3">
    <citation type="journal article" date="2013" name="Nucleic Acids Res.">
        <title>The genome of Anopheles darlingi, the main neotropical malaria vector.</title>
        <authorList>
            <person name="Marinotti O."/>
            <person name="Cerqueira G.C."/>
            <person name="de Almeida L.G."/>
            <person name="Ferro M.I."/>
            <person name="Loreto E.L."/>
            <person name="Zaha A."/>
            <person name="Teixeira S.M."/>
            <person name="Wespiser A.R."/>
            <person name="Almeida E Silva A."/>
            <person name="Schlindwein A.D."/>
            <person name="Pacheco A.C."/>
            <person name="Silva A.L."/>
            <person name="Graveley B.R."/>
            <person name="Walenz B.P."/>
            <person name="Lima Bde A."/>
            <person name="Ribeiro C.A."/>
            <person name="Nunes-Silva C.G."/>
            <person name="de Carvalho C.R."/>
            <person name="Soares C.M."/>
            <person name="de Menezes C.B."/>
            <person name="Matiolli C."/>
            <person name="Caffrey D."/>
            <person name="Araujo D.A."/>
            <person name="de Oliveira D.M."/>
            <person name="Golenbock D."/>
            <person name="Grisard E.C."/>
            <person name="Fantinatti-Garboggini F."/>
            <person name="de Carvalho F.M."/>
            <person name="Barcellos F.G."/>
            <person name="Prosdocimi F."/>
            <person name="May G."/>
            <person name="Azevedo Junior G.M."/>
            <person name="Guimaraes G.M."/>
            <person name="Goldman G.H."/>
            <person name="Padilha I.Q."/>
            <person name="Batista Jda S."/>
            <person name="Ferro J.A."/>
            <person name="Ribeiro J.M."/>
            <person name="Fietto J.L."/>
            <person name="Dabbas K.M."/>
            <person name="Cerdeira L."/>
            <person name="Agnez-Lima L.F."/>
            <person name="Brocchi M."/>
            <person name="de Carvalho M.O."/>
            <person name="Teixeira Mde M."/>
            <person name="Diniz Maia Mde M."/>
            <person name="Goldman M.H."/>
            <person name="Cruz Schneider M.P."/>
            <person name="Felipe M.S."/>
            <person name="Hungria M."/>
            <person name="Nicolas M.F."/>
            <person name="Pereira M."/>
            <person name="Montes M.A."/>
            <person name="Cantao M.E."/>
            <person name="Vincentz M."/>
            <person name="Rafael M.S."/>
            <person name="Silverman N."/>
            <person name="Stoco P.H."/>
            <person name="Souza R.C."/>
            <person name="Vicentini R."/>
            <person name="Gazzinelli R.T."/>
            <person name="Neves Rde O."/>
            <person name="Silva R."/>
            <person name="Astolfi-Filho S."/>
            <person name="Maciel T.E."/>
            <person name="Urmenyi T.P."/>
            <person name="Tadei W.P."/>
            <person name="Camargo E.P."/>
            <person name="de Vasconcelos A.T."/>
        </authorList>
    </citation>
    <scope>NUCLEOTIDE SEQUENCE</scope>
</reference>
<dbReference type="PROSITE" id="PS50001">
    <property type="entry name" value="SH2"/>
    <property type="match status" value="2"/>
</dbReference>
<feature type="domain" description="Tyrosine specific protein phosphatases" evidence="12">
    <location>
        <begin position="667"/>
        <end position="747"/>
    </location>
</feature>
<dbReference type="STRING" id="43151.W5JA53"/>
<evidence type="ECO:0000256" key="9">
    <source>
        <dbReference type="SAM" id="MobiDB-lite"/>
    </source>
</evidence>
<dbReference type="EC" id="3.1.3.48" evidence="2"/>
<dbReference type="OMA" id="NDFWRIV"/>
<sequence length="823" mass="93355">MLLERGFDGSFLARHSSSSPGAFTLSVRRGQEVTHIKIQNNGDFFDLYGGELQFVMLPSNSSLFVDVIKRIREVRLESIVMMLKKYVLKLTNTIGTVDYLKRRSSSPADVIRQHPHQQQQQQAPYSQKGPSMFSRTGRKGFRRRFSSISSADSGILEEIDQEDELQAQLQERQEQHQLRLQEEMLEQEHEQHDSAIPTPTSEESGEMANACTPAKLPATFDTSLLVVPVAQIIISTAIAELRSSDPSVGCSNWFHGNLSAKEAEKLILERGKNGSFLVRESQSKLSDFVLSVRADDKVTHVMIRWHEKMYDVGGGQKFATLCDLIEYYKRNPMVETCGTVVHLRQPFNATRITAAGINDRVEQLQRENGGQSYGKGGFWEEFESLQQQECRHTFSRREGQRNENRAKNRYKNILPFDHTRVKLKDVDNSVPGADYINANYIRQPTEAEQNDISSSSENLSQSGGSLNNGGIAGSTNNNSTNGTGVINNGNAASYGNSLIQPTKNCSSCQLLNKPCAQCSSKANADCMKHRRNESLTSRMQLQQLQQSPHKRDEKDLFKTYIATQGCLANTIQDFWNMIWQENTRVIVMTTKEMERGKKKCEKYWPDPHQSKEWGHARVRCLIETSTADYTLREFFLSWRGQDERKIYQYHFQVWPDHGVPADPGCVLNFLQDVNTRQAQLQLEGLVPGPICVHCSAGIGRTGTFIVIDMILDQIVRQGHECEIDIQRTIQMVRSQRSGMVQTEAQYKFVYFAVQHYIQTLLQRKQAEQQSLQVGREYTNIKSTSDSQLPLPRAVNDLNNSLSVYENIPKEIVRAPPPTPPRKS</sequence>
<keyword evidence="5" id="KW-0904">Protein phosphatase</keyword>
<dbReference type="PANTHER" id="PTHR46257">
    <property type="entry name" value="TYROSINE-PROTEIN PHOSPHATASE CORKSCREW"/>
    <property type="match status" value="1"/>
</dbReference>
<dbReference type="FunFam" id="3.90.190.10:FF:000121">
    <property type="entry name" value="Corkscrew, isoform D"/>
    <property type="match status" value="1"/>
</dbReference>
<dbReference type="PROSITE" id="PS50056">
    <property type="entry name" value="TYR_PHOSPHATASE_2"/>
    <property type="match status" value="1"/>
</dbReference>
<dbReference type="GO" id="GO:0048666">
    <property type="term" value="P:neuron development"/>
    <property type="evidence" value="ECO:0007669"/>
    <property type="project" value="UniProtKB-ARBA"/>
</dbReference>
<dbReference type="InterPro" id="IPR016130">
    <property type="entry name" value="Tyr_Pase_AS"/>
</dbReference>
<comment type="subcellular location">
    <subcellularLocation>
        <location evidence="1">Cytoplasm</location>
    </subcellularLocation>
</comment>
<evidence type="ECO:0000259" key="11">
    <source>
        <dbReference type="PROSITE" id="PS50055"/>
    </source>
</evidence>
<keyword evidence="4" id="KW-0378">Hydrolase</keyword>
<evidence type="ECO:0000313" key="15">
    <source>
        <dbReference type="Proteomes" id="UP000000673"/>
    </source>
</evidence>
<keyword evidence="8" id="KW-0175">Coiled coil</keyword>
<dbReference type="SUPFAM" id="SSF52799">
    <property type="entry name" value="(Phosphotyrosine protein) phosphatases II"/>
    <property type="match status" value="1"/>
</dbReference>
<feature type="region of interest" description="Disordered" evidence="9">
    <location>
        <begin position="446"/>
        <end position="476"/>
    </location>
</feature>
<dbReference type="FunFam" id="3.90.190.10:FF:000237">
    <property type="entry name" value="Protein-tyrosine phosphatase SHP-1"/>
    <property type="match status" value="1"/>
</dbReference>
<feature type="region of interest" description="Disordered" evidence="9">
    <location>
        <begin position="105"/>
        <end position="137"/>
    </location>
</feature>
<dbReference type="Pfam" id="PF00017">
    <property type="entry name" value="SH2"/>
    <property type="match status" value="2"/>
</dbReference>
<dbReference type="GO" id="GO:0009653">
    <property type="term" value="P:anatomical structure morphogenesis"/>
    <property type="evidence" value="ECO:0007669"/>
    <property type="project" value="UniProtKB-ARBA"/>
</dbReference>
<feature type="domain" description="SH2" evidence="10">
    <location>
        <begin position="1"/>
        <end position="94"/>
    </location>
</feature>
<organism evidence="13">
    <name type="scientific">Anopheles darlingi</name>
    <name type="common">Mosquito</name>
    <dbReference type="NCBI Taxonomy" id="43151"/>
    <lineage>
        <taxon>Eukaryota</taxon>
        <taxon>Metazoa</taxon>
        <taxon>Ecdysozoa</taxon>
        <taxon>Arthropoda</taxon>
        <taxon>Hexapoda</taxon>
        <taxon>Insecta</taxon>
        <taxon>Pterygota</taxon>
        <taxon>Neoptera</taxon>
        <taxon>Endopterygota</taxon>
        <taxon>Diptera</taxon>
        <taxon>Nematocera</taxon>
        <taxon>Culicoidea</taxon>
        <taxon>Culicidae</taxon>
        <taxon>Anophelinae</taxon>
        <taxon>Anopheles</taxon>
    </lineage>
</organism>